<accession>A0A2W1NMR7</accession>
<comment type="caution">
    <text evidence="2">The sequence shown here is derived from an EMBL/GenBank/DDBJ whole genome shotgun (WGS) entry which is preliminary data.</text>
</comment>
<dbReference type="AlphaFoldDB" id="A0A2W1NMR7"/>
<dbReference type="EMBL" id="QKSB01000005">
    <property type="protein sequence ID" value="PZE16962.1"/>
    <property type="molecule type" value="Genomic_DNA"/>
</dbReference>
<protein>
    <recommendedName>
        <fullName evidence="4">Lipoprotein</fullName>
    </recommendedName>
</protein>
<feature type="transmembrane region" description="Helical" evidence="1">
    <location>
        <begin position="7"/>
        <end position="26"/>
    </location>
</feature>
<proteinExistence type="predicted"/>
<dbReference type="PROSITE" id="PS51257">
    <property type="entry name" value="PROKAR_LIPOPROTEIN"/>
    <property type="match status" value="1"/>
</dbReference>
<evidence type="ECO:0000256" key="1">
    <source>
        <dbReference type="SAM" id="Phobius"/>
    </source>
</evidence>
<evidence type="ECO:0008006" key="4">
    <source>
        <dbReference type="Google" id="ProtNLM"/>
    </source>
</evidence>
<reference evidence="2 3" key="1">
    <citation type="submission" date="2018-06" db="EMBL/GenBank/DDBJ databases">
        <title>The draft genome sequence of Crocinitomix sp. SM1701.</title>
        <authorList>
            <person name="Zhang X."/>
        </authorList>
    </citation>
    <scope>NUCLEOTIDE SEQUENCE [LARGE SCALE GENOMIC DNA]</scope>
    <source>
        <strain evidence="2 3">SM1701</strain>
    </source>
</reference>
<dbReference type="OrthoDB" id="9769023at2"/>
<dbReference type="RefSeq" id="WP_111063019.1">
    <property type="nucleotide sequence ID" value="NZ_JBHUCU010000032.1"/>
</dbReference>
<organism evidence="2 3">
    <name type="scientific">Putridiphycobacter roseus</name>
    <dbReference type="NCBI Taxonomy" id="2219161"/>
    <lineage>
        <taxon>Bacteria</taxon>
        <taxon>Pseudomonadati</taxon>
        <taxon>Bacteroidota</taxon>
        <taxon>Flavobacteriia</taxon>
        <taxon>Flavobacteriales</taxon>
        <taxon>Crocinitomicaceae</taxon>
        <taxon>Putridiphycobacter</taxon>
    </lineage>
</organism>
<name>A0A2W1NMR7_9FLAO</name>
<keyword evidence="1" id="KW-0812">Transmembrane</keyword>
<sequence>MGKVAKYHFIILTLLSFSILGCGTYYTKSKDTEKALLANDYEKAREEIESSNFLGKKRNALLYYLELGRVNHLDGKYKESTENFKYVDFLMDQYNSVADFAVGMALNPAMQPYRTEPHEQIIAHYYNALNYLYLNNTEEAVVEARKINLREQAMFVAAKEKENKYSQDPFGLMMMGMIYESDYDFNNALIAYRNAYETYQNSEISSLGVMPNTLPGDIIRTAKLAGINHGLKLRVEMDENATKGEGGELILFWENGLAPVKMEKNFFFTLVKDNKTGTYLFTDAQNIIQIPIDYNFDENSNNFSASDIGIIRLAYAYYVDRMPTAKQAFLKVNNQSFGFQLAEPISQIAFQIERDNYFKELGKRLLRLAIKKLAEIKISKENEYLGLAVGIANASTEKADTRNWQSIPNEIQFARIPLNKGENKVAFKTNDGRILEFTVQGNGGMIFKNVVTP</sequence>
<keyword evidence="3" id="KW-1185">Reference proteome</keyword>
<keyword evidence="1" id="KW-0472">Membrane</keyword>
<dbReference type="Proteomes" id="UP000249248">
    <property type="component" value="Unassembled WGS sequence"/>
</dbReference>
<keyword evidence="1" id="KW-1133">Transmembrane helix</keyword>
<gene>
    <name evidence="2" type="ORF">DNU06_09430</name>
</gene>
<evidence type="ECO:0000313" key="2">
    <source>
        <dbReference type="EMBL" id="PZE16962.1"/>
    </source>
</evidence>
<evidence type="ECO:0000313" key="3">
    <source>
        <dbReference type="Proteomes" id="UP000249248"/>
    </source>
</evidence>